<keyword evidence="9" id="KW-1185">Reference proteome</keyword>
<evidence type="ECO:0000259" key="7">
    <source>
        <dbReference type="Pfam" id="PF17917"/>
    </source>
</evidence>
<evidence type="ECO:0000256" key="5">
    <source>
        <dbReference type="ARBA" id="ARBA00022801"/>
    </source>
</evidence>
<evidence type="ECO:0000313" key="8">
    <source>
        <dbReference type="EMBL" id="KAJ1139867.1"/>
    </source>
</evidence>
<protein>
    <recommendedName>
        <fullName evidence="7">Reverse transcriptase RNase H-like domain-containing protein</fullName>
    </recommendedName>
</protein>
<reference evidence="8" key="1">
    <citation type="journal article" date="2022" name="bioRxiv">
        <title>Sequencing and chromosome-scale assembly of the giantPleurodeles waltlgenome.</title>
        <authorList>
            <person name="Brown T."/>
            <person name="Elewa A."/>
            <person name="Iarovenko S."/>
            <person name="Subramanian E."/>
            <person name="Araus A.J."/>
            <person name="Petzold A."/>
            <person name="Susuki M."/>
            <person name="Suzuki K.-i.T."/>
            <person name="Hayashi T."/>
            <person name="Toyoda A."/>
            <person name="Oliveira C."/>
            <person name="Osipova E."/>
            <person name="Leigh N.D."/>
            <person name="Simon A."/>
            <person name="Yun M.H."/>
        </authorList>
    </citation>
    <scope>NUCLEOTIDE SEQUENCE</scope>
    <source>
        <strain evidence="8">20211129_DDA</strain>
        <tissue evidence="8">Liver</tissue>
    </source>
</reference>
<proteinExistence type="predicted"/>
<dbReference type="AlphaFoldDB" id="A0AAV7QK81"/>
<keyword evidence="1" id="KW-0808">Transferase</keyword>
<name>A0AAV7QK81_PLEWA</name>
<comment type="caution">
    <text evidence="8">The sequence shown here is derived from an EMBL/GenBank/DDBJ whole genome shotgun (WGS) entry which is preliminary data.</text>
</comment>
<accession>A0AAV7QK81</accession>
<evidence type="ECO:0000313" key="9">
    <source>
        <dbReference type="Proteomes" id="UP001066276"/>
    </source>
</evidence>
<organism evidence="8 9">
    <name type="scientific">Pleurodeles waltl</name>
    <name type="common">Iberian ribbed newt</name>
    <dbReference type="NCBI Taxonomy" id="8319"/>
    <lineage>
        <taxon>Eukaryota</taxon>
        <taxon>Metazoa</taxon>
        <taxon>Chordata</taxon>
        <taxon>Craniata</taxon>
        <taxon>Vertebrata</taxon>
        <taxon>Euteleostomi</taxon>
        <taxon>Amphibia</taxon>
        <taxon>Batrachia</taxon>
        <taxon>Caudata</taxon>
        <taxon>Salamandroidea</taxon>
        <taxon>Salamandridae</taxon>
        <taxon>Pleurodelinae</taxon>
        <taxon>Pleurodeles</taxon>
    </lineage>
</organism>
<evidence type="ECO:0000256" key="2">
    <source>
        <dbReference type="ARBA" id="ARBA00022695"/>
    </source>
</evidence>
<dbReference type="GO" id="GO:0003964">
    <property type="term" value="F:RNA-directed DNA polymerase activity"/>
    <property type="evidence" value="ECO:0007669"/>
    <property type="project" value="UniProtKB-KW"/>
</dbReference>
<dbReference type="EMBL" id="JANPWB010000010">
    <property type="protein sequence ID" value="KAJ1139867.1"/>
    <property type="molecule type" value="Genomic_DNA"/>
</dbReference>
<keyword evidence="3" id="KW-0540">Nuclease</keyword>
<keyword evidence="5" id="KW-0378">Hydrolase</keyword>
<keyword evidence="2" id="KW-0548">Nucleotidyltransferase</keyword>
<evidence type="ECO:0000256" key="4">
    <source>
        <dbReference type="ARBA" id="ARBA00022759"/>
    </source>
</evidence>
<sequence>MSPLARGDTVPIAYKSHLYSNAEQHFAPTEKILTAVQMAVINKRPRAQGKRIIVVTPVPALEAVTKASIPNAKALHPHWIQWATSLTATDVDYIFDPKLQTQEFLQDPKGNTIKHRTLWRRVADLKAKLPCVHETHTLGHQCVGVHVNGKTLADEAAKFAVAMASVAAVTHSQMRLDNGILTAVKASAEGKSLPKAYATKYYYHISAQNVAYATPPGVGD</sequence>
<dbReference type="GO" id="GO:0004519">
    <property type="term" value="F:endonuclease activity"/>
    <property type="evidence" value="ECO:0007669"/>
    <property type="project" value="UniProtKB-KW"/>
</dbReference>
<dbReference type="SUPFAM" id="SSF56672">
    <property type="entry name" value="DNA/RNA polymerases"/>
    <property type="match status" value="1"/>
</dbReference>
<keyword evidence="4" id="KW-0255">Endonuclease</keyword>
<keyword evidence="6" id="KW-0695">RNA-directed DNA polymerase</keyword>
<feature type="domain" description="Reverse transcriptase RNase H-like" evidence="7">
    <location>
        <begin position="7"/>
        <end position="86"/>
    </location>
</feature>
<dbReference type="GO" id="GO:0016787">
    <property type="term" value="F:hydrolase activity"/>
    <property type="evidence" value="ECO:0007669"/>
    <property type="project" value="UniProtKB-KW"/>
</dbReference>
<evidence type="ECO:0000256" key="3">
    <source>
        <dbReference type="ARBA" id="ARBA00022722"/>
    </source>
</evidence>
<evidence type="ECO:0000256" key="1">
    <source>
        <dbReference type="ARBA" id="ARBA00022679"/>
    </source>
</evidence>
<dbReference type="InterPro" id="IPR041373">
    <property type="entry name" value="RT_RNaseH"/>
</dbReference>
<dbReference type="Pfam" id="PF17917">
    <property type="entry name" value="RT_RNaseH"/>
    <property type="match status" value="1"/>
</dbReference>
<dbReference type="Proteomes" id="UP001066276">
    <property type="component" value="Chromosome 6"/>
</dbReference>
<dbReference type="InterPro" id="IPR043502">
    <property type="entry name" value="DNA/RNA_pol_sf"/>
</dbReference>
<evidence type="ECO:0000256" key="6">
    <source>
        <dbReference type="ARBA" id="ARBA00022918"/>
    </source>
</evidence>
<gene>
    <name evidence="8" type="ORF">NDU88_006230</name>
</gene>